<dbReference type="Gene3D" id="3.10.120.10">
    <property type="entry name" value="Cytochrome b5-like heme/steroid binding domain"/>
    <property type="match status" value="1"/>
</dbReference>
<evidence type="ECO:0000256" key="3">
    <source>
        <dbReference type="ARBA" id="ARBA00023002"/>
    </source>
</evidence>
<dbReference type="SUPFAM" id="SSF55856">
    <property type="entry name" value="Cytochrome b5-like heme/steroid binding domain"/>
    <property type="match status" value="1"/>
</dbReference>
<feature type="non-terminal residue" evidence="7">
    <location>
        <position position="860"/>
    </location>
</feature>
<proteinExistence type="inferred from homology"/>
<protein>
    <submittedName>
        <fullName evidence="7">Uncharacterized protein</fullName>
    </submittedName>
</protein>
<name>A0ABP0Q0S1_9DINO</name>
<dbReference type="SMART" id="SM00702">
    <property type="entry name" value="P4Hc"/>
    <property type="match status" value="1"/>
</dbReference>
<evidence type="ECO:0000259" key="6">
    <source>
        <dbReference type="SMART" id="SM01117"/>
    </source>
</evidence>
<evidence type="ECO:0000256" key="4">
    <source>
        <dbReference type="ARBA" id="ARBA00038357"/>
    </source>
</evidence>
<evidence type="ECO:0000256" key="2">
    <source>
        <dbReference type="ARBA" id="ARBA00022964"/>
    </source>
</evidence>
<dbReference type="SMART" id="SM01117">
    <property type="entry name" value="Cyt-b5"/>
    <property type="match status" value="1"/>
</dbReference>
<dbReference type="Gene3D" id="2.60.120.620">
    <property type="entry name" value="q2cbj1_9rhob like domain"/>
    <property type="match status" value="1"/>
</dbReference>
<feature type="domain" description="Prolyl 4-hydroxylase alpha subunit" evidence="5">
    <location>
        <begin position="574"/>
        <end position="827"/>
    </location>
</feature>
<feature type="domain" description="Cytochrome b5 heme-binding" evidence="6">
    <location>
        <begin position="417"/>
        <end position="509"/>
    </location>
</feature>
<evidence type="ECO:0000256" key="1">
    <source>
        <dbReference type="ARBA" id="ARBA00001961"/>
    </source>
</evidence>
<accession>A0ABP0Q0S1</accession>
<dbReference type="InterPro" id="IPR006620">
    <property type="entry name" value="Pro_4_hyd_alph"/>
</dbReference>
<dbReference type="PANTHER" id="PTHR10281">
    <property type="entry name" value="MEMBRANE-ASSOCIATED PROGESTERONE RECEPTOR COMPONENT-RELATED"/>
    <property type="match status" value="1"/>
</dbReference>
<comment type="caution">
    <text evidence="7">The sequence shown here is derived from an EMBL/GenBank/DDBJ whole genome shotgun (WGS) entry which is preliminary data.</text>
</comment>
<keyword evidence="8" id="KW-1185">Reference proteome</keyword>
<dbReference type="PANTHER" id="PTHR10281:SF76">
    <property type="entry name" value="CALCUTTA CUP-RELATED"/>
    <property type="match status" value="1"/>
</dbReference>
<dbReference type="InterPro" id="IPR050577">
    <property type="entry name" value="MAPR/NEUFC/NENF-like"/>
</dbReference>
<sequence length="860" mass="95711">MACTLHPSSTYLPLKITDARGKETYLDNGPATVLWPWDALNFLWRSGHLEQWICDDPSVAAQTTDLLHVLHQGVAGVVVASLICDHLEAKHAGITLKQMDALLSGEVFEHYKGWCAERSPLEKWSNPPELQGIYKASVVKTLMFWCADYLKSEGDGVVGGDLRIFTMHALAKFQLLLDVGAFEFSSADGLGPAERSRGTPFTASFGGLTTLAKHIFLSLHSVMRKRRATLKHLFKYVNHGVPGILEPAEFLEGLQRLGIVERGECSPQQMADLMQDLDPNFDGRVILSEVHRCVQATRAICGQKVFKDHLNRGNTTILAPTNLYSESMPVEKVKVEMKPKSLWDFECQLIARQLLFGKARYGEQLGLFAGGFLSGVNGFLKSRLVTRFAIRLDDSKDELEMNNRTTERLRCAPMSAFTAAELARYDGEAKHEIYISFNGKVYDVSHRRDLYGKSPPGPYHALAGHECARSLSTMSVELCDVGRRDLEDLTTLTRKLEQVMSPSEVRQAVDKAFKDWERHFSEKYTAVGSCETDGSVNPVVSQGYAMRHPAFHKEVELSEEDFVESPLELISRKPKIFLQRKFLSPAECRMLIEMILQRKERSNFQTKLRAPLELEDARWSPEQRALILKIEEKVAEVSGGPIHPDETALVGTLTPPQAQASQGGVTGHLGLHVDTNAAHWRFCTAIIYLSSLGDGLCGGETVFPAALHLENEGPPSELEERAIEAAGELLDLNLDHTDKALNLSEDPAANPDKADRASRAARELLARADAAEPTGLRVQPQQGSMCVFWTRQDDGEIDRFSWHGGAPLQALNGQSSERKTDIFGWKWTLQKFKEVPLSARADAAALADFIRPTRRAKQET</sequence>
<keyword evidence="3" id="KW-0560">Oxidoreductase</keyword>
<evidence type="ECO:0000259" key="5">
    <source>
        <dbReference type="SMART" id="SM00702"/>
    </source>
</evidence>
<comment type="cofactor">
    <cofactor evidence="1">
        <name>L-ascorbate</name>
        <dbReference type="ChEBI" id="CHEBI:38290"/>
    </cofactor>
</comment>
<keyword evidence="2" id="KW-0223">Dioxygenase</keyword>
<dbReference type="Proteomes" id="UP001642464">
    <property type="component" value="Unassembled WGS sequence"/>
</dbReference>
<dbReference type="InterPro" id="IPR036400">
    <property type="entry name" value="Cyt_B5-like_heme/steroid_sf"/>
</dbReference>
<organism evidence="7 8">
    <name type="scientific">Durusdinium trenchii</name>
    <dbReference type="NCBI Taxonomy" id="1381693"/>
    <lineage>
        <taxon>Eukaryota</taxon>
        <taxon>Sar</taxon>
        <taxon>Alveolata</taxon>
        <taxon>Dinophyceae</taxon>
        <taxon>Suessiales</taxon>
        <taxon>Symbiodiniaceae</taxon>
        <taxon>Durusdinium</taxon>
    </lineage>
</organism>
<evidence type="ECO:0000313" key="8">
    <source>
        <dbReference type="Proteomes" id="UP001642464"/>
    </source>
</evidence>
<gene>
    <name evidence="7" type="ORF">SCF082_LOCUS38665</name>
</gene>
<reference evidence="7 8" key="1">
    <citation type="submission" date="2024-02" db="EMBL/GenBank/DDBJ databases">
        <authorList>
            <person name="Chen Y."/>
            <person name="Shah S."/>
            <person name="Dougan E. K."/>
            <person name="Thang M."/>
            <person name="Chan C."/>
        </authorList>
    </citation>
    <scope>NUCLEOTIDE SEQUENCE [LARGE SCALE GENOMIC DNA]</scope>
</reference>
<dbReference type="EMBL" id="CAXAMM010038807">
    <property type="protein sequence ID" value="CAK9081173.1"/>
    <property type="molecule type" value="Genomic_DNA"/>
</dbReference>
<evidence type="ECO:0000313" key="7">
    <source>
        <dbReference type="EMBL" id="CAK9081173.1"/>
    </source>
</evidence>
<comment type="similarity">
    <text evidence="4">Belongs to the cytochrome b5 family. MAPR subfamily.</text>
</comment>
<dbReference type="InterPro" id="IPR001199">
    <property type="entry name" value="Cyt_B5-like_heme/steroid-bd"/>
</dbReference>